<evidence type="ECO:0000313" key="5">
    <source>
        <dbReference type="Proteomes" id="UP001596145"/>
    </source>
</evidence>
<dbReference type="Gene3D" id="3.40.50.300">
    <property type="entry name" value="P-loop containing nucleotide triphosphate hydrolases"/>
    <property type="match status" value="1"/>
</dbReference>
<dbReference type="Pfam" id="PF07728">
    <property type="entry name" value="AAA_5"/>
    <property type="match status" value="1"/>
</dbReference>
<evidence type="ECO:0000259" key="3">
    <source>
        <dbReference type="SMART" id="SM00382"/>
    </source>
</evidence>
<dbReference type="PANTHER" id="PTHR37291">
    <property type="entry name" value="5-METHYLCYTOSINE-SPECIFIC RESTRICTION ENZYME B"/>
    <property type="match status" value="1"/>
</dbReference>
<feature type="region of interest" description="Disordered" evidence="2">
    <location>
        <begin position="469"/>
        <end position="503"/>
    </location>
</feature>
<dbReference type="InterPro" id="IPR027417">
    <property type="entry name" value="P-loop_NTPase"/>
</dbReference>
<dbReference type="CDD" id="cd00009">
    <property type="entry name" value="AAA"/>
    <property type="match status" value="1"/>
</dbReference>
<dbReference type="SUPFAM" id="SSF52540">
    <property type="entry name" value="P-loop containing nucleoside triphosphate hydrolases"/>
    <property type="match status" value="1"/>
</dbReference>
<dbReference type="PANTHER" id="PTHR37291:SF1">
    <property type="entry name" value="TYPE IV METHYL-DIRECTED RESTRICTION ENZYME ECOKMCRB SUBUNIT"/>
    <property type="match status" value="1"/>
</dbReference>
<evidence type="ECO:0000256" key="1">
    <source>
        <dbReference type="SAM" id="Coils"/>
    </source>
</evidence>
<evidence type="ECO:0000256" key="2">
    <source>
        <dbReference type="SAM" id="MobiDB-lite"/>
    </source>
</evidence>
<accession>A0ABD5QMP5</accession>
<dbReference type="SUPFAM" id="SSF88697">
    <property type="entry name" value="PUA domain-like"/>
    <property type="match status" value="1"/>
</dbReference>
<sequence length="936" mass="105484">MSEADSSLDIDALVQEYVSNKDWEQDKAHVRNTSEAVQTLVRAIVDTGSIDEYAMRTVYNLCQNDNALSLEMKKERIDDLAIDSASKTEINDCIEQGTGIVGKGTYSVPIEGYEEETYEFLKTVIESDDRETIDEAVEEFAALDIGGVQAGIISPILYFVHPTKYPISNDRSRTGMEKYFGYGMSRQLRQYIEDANKFRTVRDSYPFNEDFRHLDSFFNWIEQQDLAELDEAELEGDEAELEGESEAEQSVDDLDIDDVSFYWVNQNREVEFNDEFLRSQDKKWQRDLTVLETGDIIFHYTNQAVRACSVVTTEARLTEMEGGEYYRVDVDTTRLDEPLPLVELREELQNSEVRQEQERYPLDKNGNVIQAYLCHLTPEAGRYLLETAGINTSNLVASPSEATNYFWATANPSIWSVDDIADGSEIFYNAYNEKGNKKRLFDAFRSAAPGDRVLFYESTPVKAIVAEGTVSEVIPPERDHQGGTTTDEQPETTDSDQETTSDVGVRIQFDRRIESITWGDLNAIPELEDATPITNGAQGSLFPLTKDEYETILALEEPAVDGVSQEALDRFEQKLSPPQIDAQIPETLYFEDDARLQREIEASLRSGKHIIFTGPPGTGKTKLAKAVSDGATAHEQVDGYRFTTATSEWTAFDTIGGYVPSTNDGGQELLFEPRLFLKCFRQDRIVNEWLIIDEINRSDIDKAFGQLFSVLSGDSTELPYERERTVELLSVSDHASDGELAEIIANPDAFPVTPSWRLIATMNTYDKTSLYEMSYAFMRRFNFIHVGVPPLTTDDGAVRTSLLDPDADDNYSTAWLADNPGLRPVLEASYPVITVLWQRINKHRVIGPSIVYDIIRYLDSFEHAGGTQSEALSSAVVSLVYPQLEGMRPEDQKQLIRSLTDTDVPTENGDINLDLDGERLKEKAADFFGINFDDDA</sequence>
<evidence type="ECO:0000313" key="4">
    <source>
        <dbReference type="EMBL" id="MFC5133534.1"/>
    </source>
</evidence>
<dbReference type="InterPro" id="IPR003593">
    <property type="entry name" value="AAA+_ATPase"/>
</dbReference>
<name>A0ABD5QMP5_9EURY</name>
<feature type="domain" description="AAA+ ATPase" evidence="3">
    <location>
        <begin position="606"/>
        <end position="787"/>
    </location>
</feature>
<dbReference type="AlphaFoldDB" id="A0ABD5QMP5"/>
<dbReference type="RefSeq" id="WP_122105579.1">
    <property type="nucleotide sequence ID" value="NZ_JBHSKV010000002.1"/>
</dbReference>
<comment type="caution">
    <text evidence="4">The sequence shown here is derived from an EMBL/GenBank/DDBJ whole genome shotgun (WGS) entry which is preliminary data.</text>
</comment>
<protein>
    <submittedName>
        <fullName evidence="4">EVE domain-containing protein</fullName>
    </submittedName>
</protein>
<dbReference type="Gene3D" id="3.10.590.10">
    <property type="entry name" value="ph1033 like domains"/>
    <property type="match status" value="1"/>
</dbReference>
<dbReference type="InterPro" id="IPR002740">
    <property type="entry name" value="EVE_domain"/>
</dbReference>
<organism evidence="4 5">
    <name type="scientific">Halorubrum glutamatedens</name>
    <dbReference type="NCBI Taxonomy" id="2707018"/>
    <lineage>
        <taxon>Archaea</taxon>
        <taxon>Methanobacteriati</taxon>
        <taxon>Methanobacteriota</taxon>
        <taxon>Stenosarchaea group</taxon>
        <taxon>Halobacteria</taxon>
        <taxon>Halobacteriales</taxon>
        <taxon>Haloferacaceae</taxon>
        <taxon>Halorubrum</taxon>
    </lineage>
</organism>
<dbReference type="Pfam" id="PF01878">
    <property type="entry name" value="EVE"/>
    <property type="match status" value="1"/>
</dbReference>
<proteinExistence type="predicted"/>
<dbReference type="SMART" id="SM00382">
    <property type="entry name" value="AAA"/>
    <property type="match status" value="1"/>
</dbReference>
<reference evidence="4 5" key="1">
    <citation type="journal article" date="2019" name="Int. J. Syst. Evol. Microbiol.">
        <title>The Global Catalogue of Microorganisms (GCM) 10K type strain sequencing project: providing services to taxonomists for standard genome sequencing and annotation.</title>
        <authorList>
            <consortium name="The Broad Institute Genomics Platform"/>
            <consortium name="The Broad Institute Genome Sequencing Center for Infectious Disease"/>
            <person name="Wu L."/>
            <person name="Ma J."/>
        </authorList>
    </citation>
    <scope>NUCLEOTIDE SEQUENCE [LARGE SCALE GENOMIC DNA]</scope>
    <source>
        <strain evidence="4 5">CGMCC 1.16026</strain>
    </source>
</reference>
<feature type="coiled-coil region" evidence="1">
    <location>
        <begin position="222"/>
        <end position="249"/>
    </location>
</feature>
<dbReference type="Proteomes" id="UP001596145">
    <property type="component" value="Unassembled WGS sequence"/>
</dbReference>
<gene>
    <name evidence="4" type="ORF">ACFPJA_02165</name>
</gene>
<dbReference type="InterPro" id="IPR052934">
    <property type="entry name" value="Methyl-DNA_Rec/Restrict_Enz"/>
</dbReference>
<dbReference type="InterPro" id="IPR011704">
    <property type="entry name" value="ATPase_dyneun-rel_AAA"/>
</dbReference>
<dbReference type="GeneID" id="300068758"/>
<keyword evidence="5" id="KW-1185">Reference proteome</keyword>
<dbReference type="InterPro" id="IPR015947">
    <property type="entry name" value="PUA-like_sf"/>
</dbReference>
<dbReference type="EMBL" id="JBHSKV010000002">
    <property type="protein sequence ID" value="MFC5133534.1"/>
    <property type="molecule type" value="Genomic_DNA"/>
</dbReference>
<feature type="compositionally biased region" description="Acidic residues" evidence="2">
    <location>
        <begin position="488"/>
        <end position="499"/>
    </location>
</feature>
<keyword evidence="1" id="KW-0175">Coiled coil</keyword>